<evidence type="ECO:0000256" key="1">
    <source>
        <dbReference type="SAM" id="MobiDB-lite"/>
    </source>
</evidence>
<proteinExistence type="predicted"/>
<protein>
    <submittedName>
        <fullName evidence="4">Predicted membrane protein</fullName>
    </submittedName>
</protein>
<keyword evidence="2" id="KW-1133">Transmembrane helix</keyword>
<dbReference type="EMBL" id="AAOE01000003">
    <property type="protein sequence ID" value="EAR10736.1"/>
    <property type="molecule type" value="Genomic_DNA"/>
</dbReference>
<dbReference type="RefSeq" id="WP_008042077.1">
    <property type="nucleotide sequence ID" value="NZ_CH724149.1"/>
</dbReference>
<name>A4BBC3_9GAMM</name>
<accession>A4BBC3</accession>
<evidence type="ECO:0000313" key="4">
    <source>
        <dbReference type="EMBL" id="EAR10736.1"/>
    </source>
</evidence>
<gene>
    <name evidence="4" type="ORF">MED297_11990</name>
</gene>
<dbReference type="OrthoDB" id="9133582at2"/>
<sequence length="78" mass="8627">MKTTGIKTITFAITHFSVAFLVGWAITGSFVMGSLLAIVEPAVNTVAYAIHESFWQKRQNRKPQSSTDNTDSHIRMAV</sequence>
<feature type="transmembrane region" description="Helical" evidence="2">
    <location>
        <begin position="12"/>
        <end position="39"/>
    </location>
</feature>
<feature type="domain" description="DUF2061" evidence="3">
    <location>
        <begin position="6"/>
        <end position="56"/>
    </location>
</feature>
<evidence type="ECO:0000259" key="3">
    <source>
        <dbReference type="Pfam" id="PF09834"/>
    </source>
</evidence>
<dbReference type="InterPro" id="IPR018638">
    <property type="entry name" value="DUF2061_membrane"/>
</dbReference>
<keyword evidence="5" id="KW-1185">Reference proteome</keyword>
<evidence type="ECO:0000313" key="5">
    <source>
        <dbReference type="Proteomes" id="UP000005953"/>
    </source>
</evidence>
<dbReference type="HOGENOM" id="CLU_160691_2_0_6"/>
<reference evidence="4 5" key="1">
    <citation type="submission" date="2006-02" db="EMBL/GenBank/DDBJ databases">
        <authorList>
            <person name="Pinhassi J."/>
            <person name="Pedros-Alio C."/>
            <person name="Ferriera S."/>
            <person name="Johnson J."/>
            <person name="Kravitz S."/>
            <person name="Halpern A."/>
            <person name="Remington K."/>
            <person name="Beeson K."/>
            <person name="Tran B."/>
            <person name="Rogers Y.-H."/>
            <person name="Friedman R."/>
            <person name="Venter J.C."/>
        </authorList>
    </citation>
    <scope>NUCLEOTIDE SEQUENCE [LARGE SCALE GENOMIC DNA]</scope>
    <source>
        <strain evidence="4 5">MED297</strain>
    </source>
</reference>
<comment type="caution">
    <text evidence="4">The sequence shown here is derived from an EMBL/GenBank/DDBJ whole genome shotgun (WGS) entry which is preliminary data.</text>
</comment>
<keyword evidence="2" id="KW-0472">Membrane</keyword>
<feature type="region of interest" description="Disordered" evidence="1">
    <location>
        <begin position="57"/>
        <end position="78"/>
    </location>
</feature>
<organism evidence="4 5">
    <name type="scientific">Reinekea blandensis MED297</name>
    <dbReference type="NCBI Taxonomy" id="314283"/>
    <lineage>
        <taxon>Bacteria</taxon>
        <taxon>Pseudomonadati</taxon>
        <taxon>Pseudomonadota</taxon>
        <taxon>Gammaproteobacteria</taxon>
        <taxon>Oceanospirillales</taxon>
        <taxon>Saccharospirillaceae</taxon>
        <taxon>Reinekea</taxon>
    </lineage>
</organism>
<dbReference type="AlphaFoldDB" id="A4BBC3"/>
<dbReference type="STRING" id="314283.MED297_11990"/>
<evidence type="ECO:0000256" key="2">
    <source>
        <dbReference type="SAM" id="Phobius"/>
    </source>
</evidence>
<dbReference type="Proteomes" id="UP000005953">
    <property type="component" value="Unassembled WGS sequence"/>
</dbReference>
<keyword evidence="2" id="KW-0812">Transmembrane</keyword>
<dbReference type="Pfam" id="PF09834">
    <property type="entry name" value="DUF2061"/>
    <property type="match status" value="1"/>
</dbReference>